<dbReference type="PANTHER" id="PTHR33209">
    <property type="entry name" value="PROTEASE 4"/>
    <property type="match status" value="1"/>
</dbReference>
<keyword evidence="8" id="KW-0812">Transmembrane</keyword>
<dbReference type="STRING" id="1513896.SAMN05660841_03544"/>
<organism evidence="10 11">
    <name type="scientific">Sphingobacterium nematocida</name>
    <dbReference type="NCBI Taxonomy" id="1513896"/>
    <lineage>
        <taxon>Bacteria</taxon>
        <taxon>Pseudomonadati</taxon>
        <taxon>Bacteroidota</taxon>
        <taxon>Sphingobacteriia</taxon>
        <taxon>Sphingobacteriales</taxon>
        <taxon>Sphingobacteriaceae</taxon>
        <taxon>Sphingobacterium</taxon>
    </lineage>
</organism>
<dbReference type="RefSeq" id="WP_079645134.1">
    <property type="nucleotide sequence ID" value="NZ_FUZF01000019.1"/>
</dbReference>
<dbReference type="SUPFAM" id="SSF52096">
    <property type="entry name" value="ClpP/crotonase"/>
    <property type="match status" value="2"/>
</dbReference>
<keyword evidence="4" id="KW-0378">Hydrolase</keyword>
<evidence type="ECO:0000313" key="10">
    <source>
        <dbReference type="EMBL" id="SKC00101.1"/>
    </source>
</evidence>
<dbReference type="InterPro" id="IPR002142">
    <property type="entry name" value="Peptidase_S49"/>
</dbReference>
<keyword evidence="3 10" id="KW-0645">Protease</keyword>
<dbReference type="Gene3D" id="6.20.330.10">
    <property type="match status" value="1"/>
</dbReference>
<feature type="domain" description="Peptidase S49" evidence="9">
    <location>
        <begin position="370"/>
        <end position="522"/>
    </location>
</feature>
<feature type="active site" description="Proton donor/acceptor" evidence="7">
    <location>
        <position position="194"/>
    </location>
</feature>
<keyword evidence="6 8" id="KW-0472">Membrane</keyword>
<evidence type="ECO:0000256" key="2">
    <source>
        <dbReference type="ARBA" id="ARBA00008683"/>
    </source>
</evidence>
<dbReference type="Proteomes" id="UP000190150">
    <property type="component" value="Unassembled WGS sequence"/>
</dbReference>
<dbReference type="CDD" id="cd07023">
    <property type="entry name" value="S49_Sppa_N_C"/>
    <property type="match status" value="1"/>
</dbReference>
<protein>
    <submittedName>
        <fullName evidence="10">Protease-4</fullName>
    </submittedName>
</protein>
<name>A0A1T5FVB6_9SPHI</name>
<dbReference type="InterPro" id="IPR004635">
    <property type="entry name" value="Pept_S49_SppA"/>
</dbReference>
<evidence type="ECO:0000313" key="11">
    <source>
        <dbReference type="Proteomes" id="UP000190150"/>
    </source>
</evidence>
<dbReference type="NCBIfam" id="TIGR00705">
    <property type="entry name" value="SppA_67K"/>
    <property type="match status" value="1"/>
</dbReference>
<dbReference type="CDD" id="cd07018">
    <property type="entry name" value="S49_SppA_67K_type"/>
    <property type="match status" value="1"/>
</dbReference>
<dbReference type="PANTHER" id="PTHR33209:SF1">
    <property type="entry name" value="PEPTIDASE S49 DOMAIN-CONTAINING PROTEIN"/>
    <property type="match status" value="1"/>
</dbReference>
<dbReference type="Gene3D" id="3.90.226.10">
    <property type="entry name" value="2-enoyl-CoA Hydratase, Chain A, domain 1"/>
    <property type="match status" value="2"/>
</dbReference>
<dbReference type="InterPro" id="IPR047272">
    <property type="entry name" value="S49_SppA_C"/>
</dbReference>
<evidence type="ECO:0000256" key="7">
    <source>
        <dbReference type="PIRSR" id="PIRSR001217-1"/>
    </source>
</evidence>
<dbReference type="OrthoDB" id="9764363at2"/>
<keyword evidence="5" id="KW-0720">Serine protease</keyword>
<dbReference type="GO" id="GO:0016020">
    <property type="term" value="C:membrane"/>
    <property type="evidence" value="ECO:0007669"/>
    <property type="project" value="UniProtKB-SubCell"/>
</dbReference>
<evidence type="ECO:0000256" key="1">
    <source>
        <dbReference type="ARBA" id="ARBA00004370"/>
    </source>
</evidence>
<comment type="similarity">
    <text evidence="2">Belongs to the peptidase S49 family.</text>
</comment>
<dbReference type="NCBIfam" id="TIGR00706">
    <property type="entry name" value="SppA_dom"/>
    <property type="match status" value="1"/>
</dbReference>
<comment type="subcellular location">
    <subcellularLocation>
        <location evidence="1">Membrane</location>
    </subcellularLocation>
</comment>
<dbReference type="GO" id="GO:0006465">
    <property type="term" value="P:signal peptide processing"/>
    <property type="evidence" value="ECO:0007669"/>
    <property type="project" value="InterPro"/>
</dbReference>
<dbReference type="PIRSF" id="PIRSF001217">
    <property type="entry name" value="Protease_4_SppA"/>
    <property type="match status" value="1"/>
</dbReference>
<evidence type="ECO:0000256" key="8">
    <source>
        <dbReference type="SAM" id="Phobius"/>
    </source>
</evidence>
<keyword evidence="11" id="KW-1185">Reference proteome</keyword>
<evidence type="ECO:0000256" key="4">
    <source>
        <dbReference type="ARBA" id="ARBA00022801"/>
    </source>
</evidence>
<gene>
    <name evidence="10" type="ORF">SAMN05660841_03544</name>
</gene>
<keyword evidence="8" id="KW-1133">Transmembrane helix</keyword>
<dbReference type="InterPro" id="IPR047217">
    <property type="entry name" value="S49_SppA_67K_type_N"/>
</dbReference>
<dbReference type="InterPro" id="IPR004634">
    <property type="entry name" value="Pept_S49_pIV"/>
</dbReference>
<dbReference type="GO" id="GO:0008236">
    <property type="term" value="F:serine-type peptidase activity"/>
    <property type="evidence" value="ECO:0007669"/>
    <property type="project" value="UniProtKB-KW"/>
</dbReference>
<feature type="transmembrane region" description="Helical" evidence="8">
    <location>
        <begin position="7"/>
        <end position="33"/>
    </location>
</feature>
<evidence type="ECO:0000256" key="3">
    <source>
        <dbReference type="ARBA" id="ARBA00022670"/>
    </source>
</evidence>
<dbReference type="AlphaFoldDB" id="A0A1T5FVB6"/>
<dbReference type="EMBL" id="FUZF01000019">
    <property type="protein sequence ID" value="SKC00101.1"/>
    <property type="molecule type" value="Genomic_DNA"/>
</dbReference>
<reference evidence="11" key="1">
    <citation type="submission" date="2017-02" db="EMBL/GenBank/DDBJ databases">
        <authorList>
            <person name="Varghese N."/>
            <person name="Submissions S."/>
        </authorList>
    </citation>
    <scope>NUCLEOTIDE SEQUENCE [LARGE SCALE GENOMIC DNA]</scope>
    <source>
        <strain evidence="11">DSM 24091</strain>
    </source>
</reference>
<dbReference type="Pfam" id="PF01343">
    <property type="entry name" value="Peptidase_S49"/>
    <property type="match status" value="2"/>
</dbReference>
<evidence type="ECO:0000259" key="9">
    <source>
        <dbReference type="Pfam" id="PF01343"/>
    </source>
</evidence>
<evidence type="ECO:0000256" key="5">
    <source>
        <dbReference type="ARBA" id="ARBA00022825"/>
    </source>
</evidence>
<feature type="domain" description="Peptidase S49" evidence="9">
    <location>
        <begin position="126"/>
        <end position="279"/>
    </location>
</feature>
<feature type="active site" description="Nucleophile" evidence="7">
    <location>
        <position position="386"/>
    </location>
</feature>
<accession>A0A1T5FVB6</accession>
<proteinExistence type="inferred from homology"/>
<evidence type="ECO:0000256" key="6">
    <source>
        <dbReference type="ARBA" id="ARBA00023136"/>
    </source>
</evidence>
<sequence length="587" mass="64523">MNFFKQVLATITGILITSIILFFLFLVFIGVLVQQSSQPTTTVAPAKSVLYLSLDYNIVEKTESNPLGDLNLPLYNVEKSIGLNDIIARIKAAKTDDNIKGIYLNPASVGVGFASLRAIRDALLDFKESKKFIIAYSEGYSQKAYYLSTVADSIYINPQGSLDFRGLSSSVVFMKEAMDKLGVEMQVIKVGTYKSAVEPFMLNEMSPANREQVTSYLGSIYDSFLVDIANSRKQSVDSLKGIADEYRIRNADDAVRYKFVDGKLYKDELLSELKKRLDVAEDKDISSISILNYSGSSKVNSSAAKIAVLYAYGDIVDGEGTVGQIGGDKLSRQIRKLRRDKDIKAVVLRVNSGGGSALASDIIWREVELTKKEKPVIVSMGDYAASGGYYIAAAADSIFAESNTLTGSIGVFGLIPNFKGLLNNKLGIHIDEVNTGKFSSLMSNPDKPLSAEERSIIQMEVNRTYSTFMERVANGRKMPVAEVDSIGQGRVWTGKQALELGLVDAIGNLQRAITAAAGKAKLKDYQILELPEKEEPFASILSSSKDKVKMWLFGEELGEYQKYLLDVSKVLKNTGIQARLPYSIEIY</sequence>
<dbReference type="InterPro" id="IPR029045">
    <property type="entry name" value="ClpP/crotonase-like_dom_sf"/>
</dbReference>